<dbReference type="InterPro" id="IPR051017">
    <property type="entry name" value="Aldolase-II_Adducin_sf"/>
</dbReference>
<dbReference type="InterPro" id="IPR036409">
    <property type="entry name" value="Aldolase_II/adducin_N_sf"/>
</dbReference>
<accession>A0A1H4T435</accession>
<dbReference type="SUPFAM" id="SSF53639">
    <property type="entry name" value="AraD/HMP-PK domain-like"/>
    <property type="match status" value="1"/>
</dbReference>
<dbReference type="Proteomes" id="UP000183561">
    <property type="component" value="Unassembled WGS sequence"/>
</dbReference>
<dbReference type="Gene3D" id="3.40.225.10">
    <property type="entry name" value="Class II aldolase/adducin N-terminal domain"/>
    <property type="match status" value="1"/>
</dbReference>
<organism evidence="3 4">
    <name type="scientific">Rhodococcus koreensis</name>
    <dbReference type="NCBI Taxonomy" id="99653"/>
    <lineage>
        <taxon>Bacteria</taxon>
        <taxon>Bacillati</taxon>
        <taxon>Actinomycetota</taxon>
        <taxon>Actinomycetes</taxon>
        <taxon>Mycobacteriales</taxon>
        <taxon>Nocardiaceae</taxon>
        <taxon>Rhodococcus</taxon>
    </lineage>
</organism>
<comment type="similarity">
    <text evidence="1">Belongs to the aldolase class II family.</text>
</comment>
<dbReference type="OrthoDB" id="3729465at2"/>
<dbReference type="AlphaFoldDB" id="A0A1H4T435"/>
<dbReference type="Pfam" id="PF00596">
    <property type="entry name" value="Aldolase_II"/>
    <property type="match status" value="1"/>
</dbReference>
<dbReference type="NCBIfam" id="NF005451">
    <property type="entry name" value="PRK07044.1"/>
    <property type="match status" value="1"/>
</dbReference>
<evidence type="ECO:0000259" key="2">
    <source>
        <dbReference type="SMART" id="SM01007"/>
    </source>
</evidence>
<dbReference type="SMART" id="SM01007">
    <property type="entry name" value="Aldolase_II"/>
    <property type="match status" value="1"/>
</dbReference>
<protein>
    <submittedName>
        <fullName evidence="3">Ribulose-5-phosphate 4-epimerase/Fuculose-1-phosphate aldolase</fullName>
    </submittedName>
</protein>
<feature type="domain" description="Class II aldolase/adducin N-terminal" evidence="2">
    <location>
        <begin position="23"/>
        <end position="203"/>
    </location>
</feature>
<reference evidence="4" key="1">
    <citation type="submission" date="2016-10" db="EMBL/GenBank/DDBJ databases">
        <authorList>
            <person name="Varghese N."/>
            <person name="Submissions S."/>
        </authorList>
    </citation>
    <scope>NUCLEOTIDE SEQUENCE [LARGE SCALE GENOMIC DNA]</scope>
    <source>
        <strain evidence="4">DSM 44498</strain>
    </source>
</reference>
<proteinExistence type="inferred from homology"/>
<dbReference type="PANTHER" id="PTHR10672">
    <property type="entry name" value="ADDUCIN"/>
    <property type="match status" value="1"/>
</dbReference>
<dbReference type="GO" id="GO:0005856">
    <property type="term" value="C:cytoskeleton"/>
    <property type="evidence" value="ECO:0007669"/>
    <property type="project" value="TreeGrafter"/>
</dbReference>
<gene>
    <name evidence="3" type="ORF">SAMN04490239_4365</name>
</gene>
<sequence length="260" mass="28951">MSAPTVTSQGRTNPVKTETELRRELAAVYRLLAHFKMTDLIFTHVSVRLPGPEHHFLINPYGLLFEEITASNLVKIGLDGELVEPSEYHVNPAGFVIHGAIHEARTDAQCVLHTHTKAGCAVAAQEQGLLPLNQISMEFYNRVGYHDYEGIALNTAERVRLVEDLRDHPAMILRNHGLLTVGESAAEAFLRMFYLEKACDIQIAAQASGDLRVPSPEIAEHTARQFAGEATDDFADDQAYEMAWAALLRMLDRTAPEYKD</sequence>
<dbReference type="GO" id="GO:0051015">
    <property type="term" value="F:actin filament binding"/>
    <property type="evidence" value="ECO:0007669"/>
    <property type="project" value="TreeGrafter"/>
</dbReference>
<evidence type="ECO:0000313" key="4">
    <source>
        <dbReference type="Proteomes" id="UP000183561"/>
    </source>
</evidence>
<dbReference type="InterPro" id="IPR001303">
    <property type="entry name" value="Aldolase_II/adducin_N"/>
</dbReference>
<dbReference type="EMBL" id="FNSV01000005">
    <property type="protein sequence ID" value="SEC51176.1"/>
    <property type="molecule type" value="Genomic_DNA"/>
</dbReference>
<name>A0A1H4T435_9NOCA</name>
<keyword evidence="4" id="KW-1185">Reference proteome</keyword>
<dbReference type="RefSeq" id="WP_072938892.1">
    <property type="nucleotide sequence ID" value="NZ_FNSV01000005.1"/>
</dbReference>
<evidence type="ECO:0000313" key="3">
    <source>
        <dbReference type="EMBL" id="SEC51176.1"/>
    </source>
</evidence>
<dbReference type="PANTHER" id="PTHR10672:SF3">
    <property type="entry name" value="PROTEIN HU-LI TAI SHAO"/>
    <property type="match status" value="1"/>
</dbReference>
<evidence type="ECO:0000256" key="1">
    <source>
        <dbReference type="ARBA" id="ARBA00037961"/>
    </source>
</evidence>